<dbReference type="AlphaFoldDB" id="A0A072V4Y4"/>
<dbReference type="Gene3D" id="1.20.1280.50">
    <property type="match status" value="2"/>
</dbReference>
<name>A0A072V4Y4_MEDTR</name>
<dbReference type="SMART" id="SM00256">
    <property type="entry name" value="FBOX"/>
    <property type="match status" value="2"/>
</dbReference>
<evidence type="ECO:0000313" key="5">
    <source>
        <dbReference type="Proteomes" id="UP000002051"/>
    </source>
</evidence>
<dbReference type="HOGENOM" id="CLU_308248_0_0_1"/>
<dbReference type="InterPro" id="IPR006527">
    <property type="entry name" value="F-box-assoc_dom_typ1"/>
</dbReference>
<dbReference type="InterPro" id="IPR050796">
    <property type="entry name" value="SCF_F-box_component"/>
</dbReference>
<dbReference type="NCBIfam" id="TIGR01640">
    <property type="entry name" value="F_box_assoc_1"/>
    <property type="match status" value="2"/>
</dbReference>
<dbReference type="Proteomes" id="UP000002051">
    <property type="component" value="Chromosome 2"/>
</dbReference>
<dbReference type="InterPro" id="IPR036047">
    <property type="entry name" value="F-box-like_dom_sf"/>
</dbReference>
<dbReference type="InterPro" id="IPR017451">
    <property type="entry name" value="F-box-assoc_interact_dom"/>
</dbReference>
<dbReference type="PANTHER" id="PTHR31672">
    <property type="entry name" value="BNACNNG10540D PROTEIN"/>
    <property type="match status" value="1"/>
</dbReference>
<reference evidence="4" key="3">
    <citation type="submission" date="2015-04" db="UniProtKB">
        <authorList>
            <consortium name="EnsemblPlants"/>
        </authorList>
    </citation>
    <scope>IDENTIFICATION</scope>
    <source>
        <strain evidence="4">cv. Jemalong A17</strain>
    </source>
</reference>
<feature type="region of interest" description="Disordered" evidence="1">
    <location>
        <begin position="540"/>
        <end position="575"/>
    </location>
</feature>
<feature type="compositionally biased region" description="Basic and acidic residues" evidence="1">
    <location>
        <begin position="557"/>
        <end position="574"/>
    </location>
</feature>
<dbReference type="PANTHER" id="PTHR31672:SF13">
    <property type="entry name" value="F-BOX PROTEIN CPR30-LIKE"/>
    <property type="match status" value="1"/>
</dbReference>
<keyword evidence="5" id="KW-1185">Reference proteome</keyword>
<feature type="region of interest" description="Disordered" evidence="1">
    <location>
        <begin position="607"/>
        <end position="633"/>
    </location>
</feature>
<evidence type="ECO:0000259" key="2">
    <source>
        <dbReference type="PROSITE" id="PS50181"/>
    </source>
</evidence>
<organism evidence="3 5">
    <name type="scientific">Medicago truncatula</name>
    <name type="common">Barrel medic</name>
    <name type="synonym">Medicago tribuloides</name>
    <dbReference type="NCBI Taxonomy" id="3880"/>
    <lineage>
        <taxon>Eukaryota</taxon>
        <taxon>Viridiplantae</taxon>
        <taxon>Streptophyta</taxon>
        <taxon>Embryophyta</taxon>
        <taxon>Tracheophyta</taxon>
        <taxon>Spermatophyta</taxon>
        <taxon>Magnoliopsida</taxon>
        <taxon>eudicotyledons</taxon>
        <taxon>Gunneridae</taxon>
        <taxon>Pentapetalae</taxon>
        <taxon>rosids</taxon>
        <taxon>fabids</taxon>
        <taxon>Fabales</taxon>
        <taxon>Fabaceae</taxon>
        <taxon>Papilionoideae</taxon>
        <taxon>50 kb inversion clade</taxon>
        <taxon>NPAAA clade</taxon>
        <taxon>Hologalegina</taxon>
        <taxon>IRL clade</taxon>
        <taxon>Trifolieae</taxon>
        <taxon>Medicago</taxon>
    </lineage>
</organism>
<dbReference type="PROSITE" id="PS50181">
    <property type="entry name" value="FBOX"/>
    <property type="match status" value="2"/>
</dbReference>
<evidence type="ECO:0000313" key="3">
    <source>
        <dbReference type="EMBL" id="KEH36736.1"/>
    </source>
</evidence>
<dbReference type="CDD" id="cd22157">
    <property type="entry name" value="F-box_AtFBW1-like"/>
    <property type="match status" value="2"/>
</dbReference>
<accession>A0A072V4Y4</accession>
<dbReference type="EnsemblPlants" id="KEH36736">
    <property type="protein sequence ID" value="KEH36736"/>
    <property type="gene ID" value="MTR_2g021155"/>
</dbReference>
<proteinExistence type="predicted"/>
<evidence type="ECO:0000313" key="4">
    <source>
        <dbReference type="EnsemblPlants" id="KEH36736"/>
    </source>
</evidence>
<gene>
    <name evidence="3" type="ordered locus">MTR_2g021155</name>
</gene>
<feature type="compositionally biased region" description="Polar residues" evidence="1">
    <location>
        <begin position="616"/>
        <end position="632"/>
    </location>
</feature>
<reference evidence="3 5" key="1">
    <citation type="journal article" date="2011" name="Nature">
        <title>The Medicago genome provides insight into the evolution of rhizobial symbioses.</title>
        <authorList>
            <person name="Young N.D."/>
            <person name="Debelle F."/>
            <person name="Oldroyd G.E."/>
            <person name="Geurts R."/>
            <person name="Cannon S.B."/>
            <person name="Udvardi M.K."/>
            <person name="Benedito V.A."/>
            <person name="Mayer K.F."/>
            <person name="Gouzy J."/>
            <person name="Schoof H."/>
            <person name="Van de Peer Y."/>
            <person name="Proost S."/>
            <person name="Cook D.R."/>
            <person name="Meyers B.C."/>
            <person name="Spannagl M."/>
            <person name="Cheung F."/>
            <person name="De Mita S."/>
            <person name="Krishnakumar V."/>
            <person name="Gundlach H."/>
            <person name="Zhou S."/>
            <person name="Mudge J."/>
            <person name="Bharti A.K."/>
            <person name="Murray J.D."/>
            <person name="Naoumkina M.A."/>
            <person name="Rosen B."/>
            <person name="Silverstein K.A."/>
            <person name="Tang H."/>
            <person name="Rombauts S."/>
            <person name="Zhao P.X."/>
            <person name="Zhou P."/>
            <person name="Barbe V."/>
            <person name="Bardou P."/>
            <person name="Bechner M."/>
            <person name="Bellec A."/>
            <person name="Berger A."/>
            <person name="Berges H."/>
            <person name="Bidwell S."/>
            <person name="Bisseling T."/>
            <person name="Choisne N."/>
            <person name="Couloux A."/>
            <person name="Denny R."/>
            <person name="Deshpande S."/>
            <person name="Dai X."/>
            <person name="Doyle J.J."/>
            <person name="Dudez A.M."/>
            <person name="Farmer A.D."/>
            <person name="Fouteau S."/>
            <person name="Franken C."/>
            <person name="Gibelin C."/>
            <person name="Gish J."/>
            <person name="Goldstein S."/>
            <person name="Gonzalez A.J."/>
            <person name="Green P.J."/>
            <person name="Hallab A."/>
            <person name="Hartog M."/>
            <person name="Hua A."/>
            <person name="Humphray S.J."/>
            <person name="Jeong D.H."/>
            <person name="Jing Y."/>
            <person name="Jocker A."/>
            <person name="Kenton S.M."/>
            <person name="Kim D.J."/>
            <person name="Klee K."/>
            <person name="Lai H."/>
            <person name="Lang C."/>
            <person name="Lin S."/>
            <person name="Macmil S.L."/>
            <person name="Magdelenat G."/>
            <person name="Matthews L."/>
            <person name="McCorrison J."/>
            <person name="Monaghan E.L."/>
            <person name="Mun J.H."/>
            <person name="Najar F.Z."/>
            <person name="Nicholson C."/>
            <person name="Noirot C."/>
            <person name="O'Bleness M."/>
            <person name="Paule C.R."/>
            <person name="Poulain J."/>
            <person name="Prion F."/>
            <person name="Qin B."/>
            <person name="Qu C."/>
            <person name="Retzel E.F."/>
            <person name="Riddle C."/>
            <person name="Sallet E."/>
            <person name="Samain S."/>
            <person name="Samson N."/>
            <person name="Sanders I."/>
            <person name="Saurat O."/>
            <person name="Scarpelli C."/>
            <person name="Schiex T."/>
            <person name="Segurens B."/>
            <person name="Severin A.J."/>
            <person name="Sherrier D.J."/>
            <person name="Shi R."/>
            <person name="Sims S."/>
            <person name="Singer S.R."/>
            <person name="Sinharoy S."/>
            <person name="Sterck L."/>
            <person name="Viollet A."/>
            <person name="Wang B.B."/>
            <person name="Wang K."/>
            <person name="Wang M."/>
            <person name="Wang X."/>
            <person name="Warfsmann J."/>
            <person name="Weissenbach J."/>
            <person name="White D.D."/>
            <person name="White J.D."/>
            <person name="Wiley G.B."/>
            <person name="Wincker P."/>
            <person name="Xing Y."/>
            <person name="Yang L."/>
            <person name="Yao Z."/>
            <person name="Ying F."/>
            <person name="Zhai J."/>
            <person name="Zhou L."/>
            <person name="Zuber A."/>
            <person name="Denarie J."/>
            <person name="Dixon R.A."/>
            <person name="May G.D."/>
            <person name="Schwartz D.C."/>
            <person name="Rogers J."/>
            <person name="Quetier F."/>
            <person name="Town C.D."/>
            <person name="Roe B.A."/>
        </authorList>
    </citation>
    <scope>NUCLEOTIDE SEQUENCE [LARGE SCALE GENOMIC DNA]</scope>
    <source>
        <strain evidence="3">A17</strain>
        <strain evidence="4 5">cv. Jemalong A17</strain>
    </source>
</reference>
<dbReference type="EMBL" id="CM001218">
    <property type="protein sequence ID" value="KEH36736.1"/>
    <property type="molecule type" value="Genomic_DNA"/>
</dbReference>
<dbReference type="SUPFAM" id="SSF81383">
    <property type="entry name" value="F-box domain"/>
    <property type="match status" value="2"/>
</dbReference>
<dbReference type="Pfam" id="PF07734">
    <property type="entry name" value="FBA_1"/>
    <property type="match status" value="2"/>
</dbReference>
<dbReference type="Pfam" id="PF00646">
    <property type="entry name" value="F-box"/>
    <property type="match status" value="2"/>
</dbReference>
<protein>
    <submittedName>
        <fullName evidence="3">F-box protein interaction domain protein</fullName>
    </submittedName>
</protein>
<feature type="domain" description="F-box" evidence="2">
    <location>
        <begin position="30"/>
        <end position="76"/>
    </location>
</feature>
<sequence>MCTTPDETTLTLTLASSSSSSITPGDSLHQQPLPSLTFDIVAEILSRLPVKSLMQLKSVCKSWKYLISDSNFAKNHFRVSTTRHHLVSDKTKPSLNYYPLSSVFTEITPTTTPLQLQFPLNDQSWDRFIGSCRGILCFSLGKAPPLVWNPSIQKFTKLPSLGYTEREGLCRLYGFGYDHVSDTYKVVVVDWYSDDGSHYGLDKNQTMLHTLGTNSWRRIQNFPYTPFGADGSGTVVCGTINWLTSKTWSATSLFIVSLDLEKESYRELLPPPDHRVITVVNFMLGVLRDCLCLFSNDPTFTDVWLMKEYGNNDSWTKLFRLPHMKDHPRSWSHACPLYVSEDDQVLLDMTSKLVVYNYRDGTFKDFGIQNTFSCWNSKGLFKLVSLSLVVAFLSKYIVALLQKLRDEETTTLLTRAVYLTNISSNDCSVYLLIHSLYYFDHQDQLGQVYFLLALLFITLGLGSDGVPVLVQSRTPPPAVRDYKNIFTNTLMGLWVQYLELQQSPQAGTIKIICIEVVTNNLNLTGGPFTDPRGCQSLVSTVSTGGGANREEDEEVETKDIKEKSIGTGRGKEENNGSYLIRGEEDISFILRRLFKLLTLERDNKRFATSDNEEGMTPSSNADEQNQVASSDTPLEKTSAIMKLSFSTETLTLTLASPSSSSAIPGDSLPTLPFDLVVEILSRLPVKSLMQLQCVCNCFLPWHSLFRTRSNLWNPSISKFTKSPYLEVPPTRTPSYFTMYGFGYDHSSDTYKVVAVSWYESLINGNRAMKTQVNVHTMGTDYWRRIQTHFPYRFPNTGTGNFVSGTFNWFEAEHRFPYTRSIVSFDLETESFREILQPDYGGMSVFSPILNVMMDCLCILCHGDTLADVWLMKEYGNEDSWAKLFRVPYMGDADIPARNFCPYYKALYVSNDDQLLLGNVHELVVYNSTDGTFKALGIQTINGRWCPEVYHDSLISPCS</sequence>
<dbReference type="PaxDb" id="3880-AES64336"/>
<reference evidence="3 5" key="2">
    <citation type="journal article" date="2014" name="BMC Genomics">
        <title>An improved genome release (version Mt4.0) for the model legume Medicago truncatula.</title>
        <authorList>
            <person name="Tang H."/>
            <person name="Krishnakumar V."/>
            <person name="Bidwell S."/>
            <person name="Rosen B."/>
            <person name="Chan A."/>
            <person name="Zhou S."/>
            <person name="Gentzbittel L."/>
            <person name="Childs K.L."/>
            <person name="Yandell M."/>
            <person name="Gundlach H."/>
            <person name="Mayer K.F."/>
            <person name="Schwartz D.C."/>
            <person name="Town C.D."/>
        </authorList>
    </citation>
    <scope>GENOME REANNOTATION</scope>
    <source>
        <strain evidence="3">A17</strain>
        <strain evidence="4 5">cv. Jemalong A17</strain>
    </source>
</reference>
<feature type="domain" description="F-box" evidence="2">
    <location>
        <begin position="665"/>
        <end position="715"/>
    </location>
</feature>
<evidence type="ECO:0000256" key="1">
    <source>
        <dbReference type="SAM" id="MobiDB-lite"/>
    </source>
</evidence>
<dbReference type="InterPro" id="IPR001810">
    <property type="entry name" value="F-box_dom"/>
</dbReference>